<dbReference type="OrthoDB" id="9775880at2"/>
<dbReference type="RefSeq" id="WP_062126445.1">
    <property type="nucleotide sequence ID" value="NZ_LRBG01000005.1"/>
</dbReference>
<evidence type="ECO:0000313" key="1">
    <source>
        <dbReference type="EMBL" id="KXU89124.1"/>
    </source>
</evidence>
<gene>
    <name evidence="1" type="ORF">CI15_08735</name>
</gene>
<dbReference type="AlphaFoldDB" id="A0A149PVV8"/>
<protein>
    <recommendedName>
        <fullName evidence="3">Integrase</fullName>
    </recommendedName>
</protein>
<keyword evidence="2" id="KW-1185">Reference proteome</keyword>
<accession>A0A149PVV8</accession>
<comment type="caution">
    <text evidence="1">The sequence shown here is derived from an EMBL/GenBank/DDBJ whole genome shotgun (WGS) entry which is preliminary data.</text>
</comment>
<sequence length="81" mass="9290">MTFIHIHQESPKANPADKVRKVTTRRDWTMRERLRDYRALALCEMAGSTQRSYERNLKRIENGMGAMSVQSVAPADVVAQI</sequence>
<reference evidence="1 2" key="1">
    <citation type="journal article" date="2015" name="Int. J. Syst. Evol. Microbiol.">
        <title>Burkholderia monticola sp. nov., isolated from mountain soil.</title>
        <authorList>
            <person name="Baek I."/>
            <person name="Seo B."/>
            <person name="Lee I."/>
            <person name="Yi H."/>
            <person name="Chun J."/>
        </authorList>
    </citation>
    <scope>NUCLEOTIDE SEQUENCE [LARGE SCALE GENOMIC DNA]</scope>
    <source>
        <strain evidence="1 2">JC2948</strain>
    </source>
</reference>
<dbReference type="Proteomes" id="UP000075613">
    <property type="component" value="Unassembled WGS sequence"/>
</dbReference>
<evidence type="ECO:0000313" key="2">
    <source>
        <dbReference type="Proteomes" id="UP000075613"/>
    </source>
</evidence>
<evidence type="ECO:0008006" key="3">
    <source>
        <dbReference type="Google" id="ProtNLM"/>
    </source>
</evidence>
<organism evidence="1 2">
    <name type="scientific">Paraburkholderia monticola</name>
    <dbReference type="NCBI Taxonomy" id="1399968"/>
    <lineage>
        <taxon>Bacteria</taxon>
        <taxon>Pseudomonadati</taxon>
        <taxon>Pseudomonadota</taxon>
        <taxon>Betaproteobacteria</taxon>
        <taxon>Burkholderiales</taxon>
        <taxon>Burkholderiaceae</taxon>
        <taxon>Paraburkholderia</taxon>
    </lineage>
</organism>
<proteinExistence type="predicted"/>
<dbReference type="STRING" id="1399968.CI15_08735"/>
<name>A0A149PVV8_9BURK</name>
<dbReference type="EMBL" id="LRBG01000005">
    <property type="protein sequence ID" value="KXU89124.1"/>
    <property type="molecule type" value="Genomic_DNA"/>
</dbReference>